<proteinExistence type="predicted"/>
<dbReference type="Proteomes" id="UP001642409">
    <property type="component" value="Unassembled WGS sequence"/>
</dbReference>
<name>A0AA86QV50_9EUKA</name>
<keyword evidence="3" id="KW-1185">Reference proteome</keyword>
<evidence type="ECO:0000313" key="1">
    <source>
        <dbReference type="EMBL" id="CAI9966616.1"/>
    </source>
</evidence>
<reference evidence="2 3" key="2">
    <citation type="submission" date="2024-07" db="EMBL/GenBank/DDBJ databases">
        <authorList>
            <person name="Akdeniz Z."/>
        </authorList>
    </citation>
    <scope>NUCLEOTIDE SEQUENCE [LARGE SCALE GENOMIC DNA]</scope>
</reference>
<comment type="caution">
    <text evidence="1">The sequence shown here is derived from an EMBL/GenBank/DDBJ whole genome shotgun (WGS) entry which is preliminary data.</text>
</comment>
<reference evidence="1" key="1">
    <citation type="submission" date="2023-06" db="EMBL/GenBank/DDBJ databases">
        <authorList>
            <person name="Kurt Z."/>
        </authorList>
    </citation>
    <scope>NUCLEOTIDE SEQUENCE</scope>
</reference>
<organism evidence="1">
    <name type="scientific">Hexamita inflata</name>
    <dbReference type="NCBI Taxonomy" id="28002"/>
    <lineage>
        <taxon>Eukaryota</taxon>
        <taxon>Metamonada</taxon>
        <taxon>Diplomonadida</taxon>
        <taxon>Hexamitidae</taxon>
        <taxon>Hexamitinae</taxon>
        <taxon>Hexamita</taxon>
    </lineage>
</organism>
<evidence type="ECO:0000313" key="3">
    <source>
        <dbReference type="Proteomes" id="UP001642409"/>
    </source>
</evidence>
<evidence type="ECO:0000313" key="2">
    <source>
        <dbReference type="EMBL" id="CAL6064105.1"/>
    </source>
</evidence>
<gene>
    <name evidence="2" type="ORF">HINF_LOCUS51193</name>
    <name evidence="1" type="ORF">HINF_LOCUS54261</name>
</gene>
<dbReference type="AlphaFoldDB" id="A0AA86QV50"/>
<sequence length="246" mass="28942">MDNFKVVCTYLGFTQHISYLYDLCIIVPTQHPKSILTHCNFEVIIALYASIRVLKPSQFLIIQILVQYYRCTIILVSLNLEWYLSNCKSHRVQRETILLIQNSRDSCFYLVCDIWMQSNIYPLWLFNISAFYKRFTHYIFISVLFKQNGICYFSNGLLVNSQIYNQVLVIVQYITNILILLRTRQKQLQESAHVESEKLISIKTISDKIIQILQNSLVNIQYSNLIRNGYPYSREDQSKFADCANS</sequence>
<dbReference type="EMBL" id="CAXDID020000249">
    <property type="protein sequence ID" value="CAL6064105.1"/>
    <property type="molecule type" value="Genomic_DNA"/>
</dbReference>
<accession>A0AA86QV50</accession>
<dbReference type="EMBL" id="CATOUU010001008">
    <property type="protein sequence ID" value="CAI9966616.1"/>
    <property type="molecule type" value="Genomic_DNA"/>
</dbReference>
<protein>
    <submittedName>
        <fullName evidence="2">Hypothetical_protein</fullName>
    </submittedName>
</protein>